<dbReference type="InterPro" id="IPR011545">
    <property type="entry name" value="DEAD/DEAH_box_helicase_dom"/>
</dbReference>
<dbReference type="GO" id="GO:0005524">
    <property type="term" value="F:ATP binding"/>
    <property type="evidence" value="ECO:0007669"/>
    <property type="project" value="UniProtKB-KW"/>
</dbReference>
<organism evidence="6 7">
    <name type="scientific">Pseudomonas fluorescens</name>
    <dbReference type="NCBI Taxonomy" id="294"/>
    <lineage>
        <taxon>Bacteria</taxon>
        <taxon>Pseudomonadati</taxon>
        <taxon>Pseudomonadota</taxon>
        <taxon>Gammaproteobacteria</taxon>
        <taxon>Pseudomonadales</taxon>
        <taxon>Pseudomonadaceae</taxon>
        <taxon>Pseudomonas</taxon>
    </lineage>
</organism>
<evidence type="ECO:0000256" key="2">
    <source>
        <dbReference type="ARBA" id="ARBA00022801"/>
    </source>
</evidence>
<sequence length="1036" mass="117221">MKLEVKARVILDVTRAKAKQYEFGIDEKHHIDLPQDPKRLLVFTVGILGELAALESREGDERHELRQTLKEQLVLAGQYFESMSTARLTPETDEYLRILSSASYYLADMPGSSLVLARSVSNTPKDLTNSKLERLLTWLLKSDLNSNFSLAPTGAYNNQMRSTALAYRAFTNLDADLFDVEDELSNIRRLVYSSGTDRELLLVDTIVALIRRKIDNSSLVCLPKYTGLPVDRWKQTLANDRFIKEFWPGQRLVGELGVLRGASAVMQMPTSAGKTKSAELIIRSAFLSGRAKLAIVVAPFRALCREITQGFMHTFEYDSVNVNELRDITNVDDDEQEFLKFLLGEAYKGKYDHTIIVSTPEKLVYLLRHEPSLAEKIDLLIFDEGHQFDSGKRGVTYELLIASLKETIPSNTQKVLISAVMSNAETIGEWLNGESSVNIQGSNWLPSIKSVAFLSWITDMGQLSYLGRDNKYDSGLYVPKIIQQVNLGRRGLEKNDFIFPIREKTQTISCYLGLKLCHQGPVAIFCGDKRSIVTLCKTVVKVYDRGLSTPKPSEISDEKELAKIAFLSKLHFSDKHIFSEAIPLGVLPHSSAVPNGLRIAIEWAMDKKAAHLVICTSTLAQGVNLPIKYLLVSSVMQAGRRISTREFQNLIGRAGRSGYHTEGGIIFTDPKVYDGRHNWKGRFKWNNTLKLLDFNNSEACLSSLIEIIKPFTFEQAKDDLLEFVKRPAARRAEWWQWGLVSKNDVAELMKEMDIKEQTLNAIESYFLSMLKDDDSLLKPDTFLDLAKETLAYYLAEDDEKERLLEIFAIIHTRLQSVPPEKFPYYGKTLLGLDQLRFIEDWIDENLWDLELSESPQELLGVCWPLIEKFAISKVISNIRPENHAVEIAKRWCNGDSYHNLLTYAKKNAIKVQAKTQTRTITQEHIVDFCSALSYDGMLLVGGLADIVEGKSINDVILTNARSLQNQLKLGLSDEFHMWLYGQGYSDREVSKHIAENLEKVMSGNNTFDYKILKDNQGLLADALSNLPTVFSEVKVR</sequence>
<dbReference type="Proteomes" id="UP000381378">
    <property type="component" value="Unassembled WGS sequence"/>
</dbReference>
<dbReference type="RefSeq" id="WP_150788295.1">
    <property type="nucleotide sequence ID" value="NZ_CABVJF010000045.1"/>
</dbReference>
<dbReference type="SMART" id="SM00487">
    <property type="entry name" value="DEXDc"/>
    <property type="match status" value="1"/>
</dbReference>
<dbReference type="PANTHER" id="PTHR47961:SF10">
    <property type="entry name" value="ATP-DEPENDENT DNA HELICASE HEL308"/>
    <property type="match status" value="1"/>
</dbReference>
<keyword evidence="2" id="KW-0378">Hydrolase</keyword>
<dbReference type="PANTHER" id="PTHR47961">
    <property type="entry name" value="DNA POLYMERASE THETA, PUTATIVE (AFU_ORTHOLOGUE AFUA_1G05260)-RELATED"/>
    <property type="match status" value="1"/>
</dbReference>
<evidence type="ECO:0000259" key="5">
    <source>
        <dbReference type="PROSITE" id="PS51192"/>
    </source>
</evidence>
<dbReference type="OrthoDB" id="9815222at2"/>
<evidence type="ECO:0000313" key="6">
    <source>
        <dbReference type="EMBL" id="VVQ26358.1"/>
    </source>
</evidence>
<evidence type="ECO:0000256" key="1">
    <source>
        <dbReference type="ARBA" id="ARBA00022741"/>
    </source>
</evidence>
<dbReference type="GO" id="GO:0003676">
    <property type="term" value="F:nucleic acid binding"/>
    <property type="evidence" value="ECO:0007669"/>
    <property type="project" value="InterPro"/>
</dbReference>
<feature type="domain" description="Helicase ATP-binding" evidence="5">
    <location>
        <begin position="255"/>
        <end position="439"/>
    </location>
</feature>
<evidence type="ECO:0000256" key="4">
    <source>
        <dbReference type="ARBA" id="ARBA00022840"/>
    </source>
</evidence>
<dbReference type="InterPro" id="IPR001650">
    <property type="entry name" value="Helicase_C-like"/>
</dbReference>
<dbReference type="InterPro" id="IPR050474">
    <property type="entry name" value="Hel308_SKI2-like"/>
</dbReference>
<gene>
    <name evidence="6" type="ORF">PS928_06520</name>
</gene>
<evidence type="ECO:0000313" key="7">
    <source>
        <dbReference type="Proteomes" id="UP000381378"/>
    </source>
</evidence>
<dbReference type="InterPro" id="IPR014001">
    <property type="entry name" value="Helicase_ATP-bd"/>
</dbReference>
<evidence type="ECO:0000256" key="3">
    <source>
        <dbReference type="ARBA" id="ARBA00022806"/>
    </source>
</evidence>
<dbReference type="GO" id="GO:0004386">
    <property type="term" value="F:helicase activity"/>
    <property type="evidence" value="ECO:0007669"/>
    <property type="project" value="UniProtKB-KW"/>
</dbReference>
<keyword evidence="1" id="KW-0547">Nucleotide-binding</keyword>
<reference evidence="6 7" key="1">
    <citation type="submission" date="2019-09" db="EMBL/GenBank/DDBJ databases">
        <authorList>
            <person name="Chandra G."/>
            <person name="Truman W A."/>
        </authorList>
    </citation>
    <scope>NUCLEOTIDE SEQUENCE [LARGE SCALE GENOMIC DNA]</scope>
    <source>
        <strain evidence="6">PS928</strain>
    </source>
</reference>
<protein>
    <recommendedName>
        <fullName evidence="5">Helicase ATP-binding domain-containing protein</fullName>
    </recommendedName>
</protein>
<proteinExistence type="predicted"/>
<dbReference type="InterPro" id="IPR027417">
    <property type="entry name" value="P-loop_NTPase"/>
</dbReference>
<keyword evidence="3" id="KW-0347">Helicase</keyword>
<dbReference type="AlphaFoldDB" id="A0A5E7VU66"/>
<name>A0A5E7VU66_PSEFL</name>
<dbReference type="PROSITE" id="PS51192">
    <property type="entry name" value="HELICASE_ATP_BIND_1"/>
    <property type="match status" value="1"/>
</dbReference>
<keyword evidence="4" id="KW-0067">ATP-binding</keyword>
<dbReference type="GO" id="GO:0016787">
    <property type="term" value="F:hydrolase activity"/>
    <property type="evidence" value="ECO:0007669"/>
    <property type="project" value="UniProtKB-KW"/>
</dbReference>
<dbReference type="SMART" id="SM00490">
    <property type="entry name" value="HELICc"/>
    <property type="match status" value="1"/>
</dbReference>
<dbReference type="EMBL" id="CABVJF010000045">
    <property type="protein sequence ID" value="VVQ26358.1"/>
    <property type="molecule type" value="Genomic_DNA"/>
</dbReference>
<dbReference type="SUPFAM" id="SSF52540">
    <property type="entry name" value="P-loop containing nucleoside triphosphate hydrolases"/>
    <property type="match status" value="1"/>
</dbReference>
<dbReference type="Gene3D" id="3.40.50.300">
    <property type="entry name" value="P-loop containing nucleotide triphosphate hydrolases"/>
    <property type="match status" value="2"/>
</dbReference>
<dbReference type="Pfam" id="PF00270">
    <property type="entry name" value="DEAD"/>
    <property type="match status" value="1"/>
</dbReference>
<accession>A0A5E7VU66</accession>